<sequence>MASTTNVTRLKHGEAQNVLRLTEVDEAPHRLPTAQELGMSATAFGAPKWAWSLILVAAFTAGIPVLIGFLWRTDDPTSLFWNSWFVVADTLILVIALLALAGSVMRYRESQALRAGLAQPGQARHEVGEVVESRVNPSMRHLFDGRFLLTVRIAGHDYRIARISHPGHFTASAIPEVGDRVDAWVLSNGPVIVQAPKGVPRQPLGRPVVGMPAVEVQRAAAQVTSPVRACKLDRIRVVAPPESADRLARTPAEWGETKVTRSDWLFVLVGLILVGVPLAIGVPLEAWRGPDPSLDESWSDVWGMNLLWLGFPWFFIGPALVLFAYYVVRSAGHSALHRVYPADPMPVPNITGWIVRLNSNIDSDDGKTMVTGMRVLTEGGQLVDFAKVHGATSLSQLAVPVIGGGVRIWQLSDGRMLAQTALRAA</sequence>
<comment type="caution">
    <text evidence="2">The sequence shown here is derived from an EMBL/GenBank/DDBJ whole genome shotgun (WGS) entry which is preliminary data.</text>
</comment>
<feature type="transmembrane region" description="Helical" evidence="1">
    <location>
        <begin position="264"/>
        <end position="286"/>
    </location>
</feature>
<keyword evidence="1" id="KW-1133">Transmembrane helix</keyword>
<keyword evidence="1" id="KW-0472">Membrane</keyword>
<evidence type="ECO:0000313" key="3">
    <source>
        <dbReference type="Proteomes" id="UP000274391"/>
    </source>
</evidence>
<gene>
    <name evidence="2" type="ORF">EG850_10665</name>
</gene>
<dbReference type="Proteomes" id="UP000274391">
    <property type="component" value="Unassembled WGS sequence"/>
</dbReference>
<dbReference type="EMBL" id="RQVS01000013">
    <property type="protein sequence ID" value="RRJ85993.1"/>
    <property type="molecule type" value="Genomic_DNA"/>
</dbReference>
<feature type="transmembrane region" description="Helical" evidence="1">
    <location>
        <begin position="49"/>
        <end position="71"/>
    </location>
</feature>
<accession>A0A3P3VZ78</accession>
<name>A0A3P3VZ78_9MICO</name>
<keyword evidence="3" id="KW-1185">Reference proteome</keyword>
<dbReference type="RefSeq" id="WP_124973299.1">
    <property type="nucleotide sequence ID" value="NZ_RQVS01000013.1"/>
</dbReference>
<dbReference type="AlphaFoldDB" id="A0A3P3VZ78"/>
<evidence type="ECO:0000313" key="2">
    <source>
        <dbReference type="EMBL" id="RRJ85993.1"/>
    </source>
</evidence>
<keyword evidence="1" id="KW-0812">Transmembrane</keyword>
<organism evidence="2 3">
    <name type="scientific">Gulosibacter macacae</name>
    <dbReference type="NCBI Taxonomy" id="2488791"/>
    <lineage>
        <taxon>Bacteria</taxon>
        <taxon>Bacillati</taxon>
        <taxon>Actinomycetota</taxon>
        <taxon>Actinomycetes</taxon>
        <taxon>Micrococcales</taxon>
        <taxon>Microbacteriaceae</taxon>
        <taxon>Gulosibacter</taxon>
    </lineage>
</organism>
<feature type="transmembrane region" description="Helical" evidence="1">
    <location>
        <begin position="83"/>
        <end position="104"/>
    </location>
</feature>
<feature type="transmembrane region" description="Helical" evidence="1">
    <location>
        <begin position="306"/>
        <end position="328"/>
    </location>
</feature>
<evidence type="ECO:0000256" key="1">
    <source>
        <dbReference type="SAM" id="Phobius"/>
    </source>
</evidence>
<reference evidence="2 3" key="1">
    <citation type="submission" date="2018-11" db="EMBL/GenBank/DDBJ databases">
        <title>YIM 102482-1 draft genome.</title>
        <authorList>
            <person name="Li G."/>
            <person name="Jiang Y."/>
        </authorList>
    </citation>
    <scope>NUCLEOTIDE SEQUENCE [LARGE SCALE GENOMIC DNA]</scope>
    <source>
        <strain evidence="2 3">YIM 102482-1</strain>
    </source>
</reference>
<proteinExistence type="predicted"/>
<dbReference type="OrthoDB" id="5189503at2"/>
<protein>
    <submittedName>
        <fullName evidence="2">Uncharacterized protein</fullName>
    </submittedName>
</protein>